<dbReference type="AlphaFoldDB" id="A0AAU9U2X1"/>
<name>A0AAU9U2X1_EUPED</name>
<gene>
    <name evidence="1" type="ORF">EEDITHA_LOCUS9086</name>
</gene>
<evidence type="ECO:0000313" key="2">
    <source>
        <dbReference type="Proteomes" id="UP001153954"/>
    </source>
</evidence>
<dbReference type="Proteomes" id="UP001153954">
    <property type="component" value="Unassembled WGS sequence"/>
</dbReference>
<keyword evidence="2" id="KW-1185">Reference proteome</keyword>
<evidence type="ECO:0000313" key="1">
    <source>
        <dbReference type="EMBL" id="CAH2093416.1"/>
    </source>
</evidence>
<dbReference type="EMBL" id="CAKOGL010000013">
    <property type="protein sequence ID" value="CAH2093416.1"/>
    <property type="molecule type" value="Genomic_DNA"/>
</dbReference>
<proteinExistence type="predicted"/>
<reference evidence="1" key="1">
    <citation type="submission" date="2022-03" db="EMBL/GenBank/DDBJ databases">
        <authorList>
            <person name="Tunstrom K."/>
        </authorList>
    </citation>
    <scope>NUCLEOTIDE SEQUENCE</scope>
</reference>
<comment type="caution">
    <text evidence="1">The sequence shown here is derived from an EMBL/GenBank/DDBJ whole genome shotgun (WGS) entry which is preliminary data.</text>
</comment>
<protein>
    <submittedName>
        <fullName evidence="1">Uncharacterized protein</fullName>
    </submittedName>
</protein>
<accession>A0AAU9U2X1</accession>
<sequence>MAIVGNNSMGGALGSAIKQTDDDLLKKELLERCVGGFTQNNNESDNGLIWKITPKHLSGGAVPVQIAAHTSACIFNEGETSQVKILETLKSALWLKLSRLCELIAERHAQATTREGRMARRQTQIDVSEAETDAEGLLYVAGIDDSM</sequence>
<organism evidence="1 2">
    <name type="scientific">Euphydryas editha</name>
    <name type="common">Edith's checkerspot</name>
    <dbReference type="NCBI Taxonomy" id="104508"/>
    <lineage>
        <taxon>Eukaryota</taxon>
        <taxon>Metazoa</taxon>
        <taxon>Ecdysozoa</taxon>
        <taxon>Arthropoda</taxon>
        <taxon>Hexapoda</taxon>
        <taxon>Insecta</taxon>
        <taxon>Pterygota</taxon>
        <taxon>Neoptera</taxon>
        <taxon>Endopterygota</taxon>
        <taxon>Lepidoptera</taxon>
        <taxon>Glossata</taxon>
        <taxon>Ditrysia</taxon>
        <taxon>Papilionoidea</taxon>
        <taxon>Nymphalidae</taxon>
        <taxon>Nymphalinae</taxon>
        <taxon>Euphydryas</taxon>
    </lineage>
</organism>